<organism evidence="1 2">
    <name type="scientific">Pocillopora meandrina</name>
    <dbReference type="NCBI Taxonomy" id="46732"/>
    <lineage>
        <taxon>Eukaryota</taxon>
        <taxon>Metazoa</taxon>
        <taxon>Cnidaria</taxon>
        <taxon>Anthozoa</taxon>
        <taxon>Hexacorallia</taxon>
        <taxon>Scleractinia</taxon>
        <taxon>Astrocoeniina</taxon>
        <taxon>Pocilloporidae</taxon>
        <taxon>Pocillopora</taxon>
    </lineage>
</organism>
<dbReference type="Proteomes" id="UP001159428">
    <property type="component" value="Unassembled WGS sequence"/>
</dbReference>
<proteinExistence type="predicted"/>
<sequence>MHKKKRFQSTQLHTNDLELLQPAKEKQNCTVADETHEMKMANVIQSFHDSINCGPEYICTCCDQLWYRSSVTKCDANKYTKCTKNLLDACITGKTRVDKTEWVCSTCHSNLSDGKLPVCPKANKMGFPVKPECLNLTPLEERLISPRIPLMQICELP</sequence>
<gene>
    <name evidence="1" type="ORF">PMEA_00000411</name>
</gene>
<name>A0AAU9VKN0_9CNID</name>
<accession>A0AAU9VKN0</accession>
<comment type="caution">
    <text evidence="1">The sequence shown here is derived from an EMBL/GenBank/DDBJ whole genome shotgun (WGS) entry which is preliminary data.</text>
</comment>
<evidence type="ECO:0000313" key="2">
    <source>
        <dbReference type="Proteomes" id="UP001159428"/>
    </source>
</evidence>
<evidence type="ECO:0000313" key="1">
    <source>
        <dbReference type="EMBL" id="CAH3031655.1"/>
    </source>
</evidence>
<keyword evidence="2" id="KW-1185">Reference proteome</keyword>
<protein>
    <submittedName>
        <fullName evidence="1">Uncharacterized protein</fullName>
    </submittedName>
</protein>
<reference evidence="1 2" key="1">
    <citation type="submission" date="2022-05" db="EMBL/GenBank/DDBJ databases">
        <authorList>
            <consortium name="Genoscope - CEA"/>
            <person name="William W."/>
        </authorList>
    </citation>
    <scope>NUCLEOTIDE SEQUENCE [LARGE SCALE GENOMIC DNA]</scope>
</reference>
<dbReference type="EMBL" id="CALNXJ010000001">
    <property type="protein sequence ID" value="CAH3031655.1"/>
    <property type="molecule type" value="Genomic_DNA"/>
</dbReference>
<dbReference type="AlphaFoldDB" id="A0AAU9VKN0"/>